<evidence type="ECO:0000313" key="3">
    <source>
        <dbReference type="EMBL" id="GAA2209548.1"/>
    </source>
</evidence>
<dbReference type="InterPro" id="IPR036388">
    <property type="entry name" value="WH-like_DNA-bd_sf"/>
</dbReference>
<dbReference type="InterPro" id="IPR039422">
    <property type="entry name" value="MarR/SlyA-like"/>
</dbReference>
<gene>
    <name evidence="3" type="ORF">GCM10009850_050060</name>
</gene>
<dbReference type="RefSeq" id="WP_344478975.1">
    <property type="nucleotide sequence ID" value="NZ_BAAAQX010000012.1"/>
</dbReference>
<dbReference type="InterPro" id="IPR036390">
    <property type="entry name" value="WH_DNA-bd_sf"/>
</dbReference>
<comment type="caution">
    <text evidence="3">The sequence shown here is derived from an EMBL/GenBank/DDBJ whole genome shotgun (WGS) entry which is preliminary data.</text>
</comment>
<dbReference type="EMBL" id="BAAAQX010000012">
    <property type="protein sequence ID" value="GAA2209548.1"/>
    <property type="molecule type" value="Genomic_DNA"/>
</dbReference>
<dbReference type="PANTHER" id="PTHR33164:SF103">
    <property type="entry name" value="REGULATORY PROTEIN MARR"/>
    <property type="match status" value="1"/>
</dbReference>
<proteinExistence type="predicted"/>
<accession>A0ABN3CJE0</accession>
<dbReference type="PANTHER" id="PTHR33164">
    <property type="entry name" value="TRANSCRIPTIONAL REGULATOR, MARR FAMILY"/>
    <property type="match status" value="1"/>
</dbReference>
<reference evidence="3 4" key="1">
    <citation type="journal article" date="2019" name="Int. J. Syst. Evol. Microbiol.">
        <title>The Global Catalogue of Microorganisms (GCM) 10K type strain sequencing project: providing services to taxonomists for standard genome sequencing and annotation.</title>
        <authorList>
            <consortium name="The Broad Institute Genomics Platform"/>
            <consortium name="The Broad Institute Genome Sequencing Center for Infectious Disease"/>
            <person name="Wu L."/>
            <person name="Ma J."/>
        </authorList>
    </citation>
    <scope>NUCLEOTIDE SEQUENCE [LARGE SCALE GENOMIC DNA]</scope>
    <source>
        <strain evidence="3 4">JCM 16114</strain>
    </source>
</reference>
<dbReference type="SMART" id="SM00347">
    <property type="entry name" value="HTH_MARR"/>
    <property type="match status" value="1"/>
</dbReference>
<organism evidence="3 4">
    <name type="scientific">Nonomuraea monospora</name>
    <dbReference type="NCBI Taxonomy" id="568818"/>
    <lineage>
        <taxon>Bacteria</taxon>
        <taxon>Bacillati</taxon>
        <taxon>Actinomycetota</taxon>
        <taxon>Actinomycetes</taxon>
        <taxon>Streptosporangiales</taxon>
        <taxon>Streptosporangiaceae</taxon>
        <taxon>Nonomuraea</taxon>
    </lineage>
</organism>
<dbReference type="Pfam" id="PF12802">
    <property type="entry name" value="MarR_2"/>
    <property type="match status" value="1"/>
</dbReference>
<dbReference type="InterPro" id="IPR000835">
    <property type="entry name" value="HTH_MarR-typ"/>
</dbReference>
<dbReference type="Gene3D" id="1.10.10.10">
    <property type="entry name" value="Winged helix-like DNA-binding domain superfamily/Winged helix DNA-binding domain"/>
    <property type="match status" value="1"/>
</dbReference>
<feature type="domain" description="HTH marR-type" evidence="2">
    <location>
        <begin position="22"/>
        <end position="151"/>
    </location>
</feature>
<evidence type="ECO:0000313" key="4">
    <source>
        <dbReference type="Proteomes" id="UP001499843"/>
    </source>
</evidence>
<evidence type="ECO:0000259" key="2">
    <source>
        <dbReference type="PROSITE" id="PS50995"/>
    </source>
</evidence>
<keyword evidence="4" id="KW-1185">Reference proteome</keyword>
<sequence>MSVANGAIADSRASTSSSGPDTPGLFGGTGRAVRRGAAREPAVEPLPATEVELLRIIVHRPGVSPGRLAVETGMKPSNVSAALRHLSELGLVVRESDPDDRRAARLRPTAKALENARLIEEGRARFLDETLAGLSGEHQEALVRAVPALRALERALRERAGGR</sequence>
<dbReference type="Proteomes" id="UP001499843">
    <property type="component" value="Unassembled WGS sequence"/>
</dbReference>
<dbReference type="PROSITE" id="PS50995">
    <property type="entry name" value="HTH_MARR_2"/>
    <property type="match status" value="1"/>
</dbReference>
<name>A0ABN3CJE0_9ACTN</name>
<feature type="region of interest" description="Disordered" evidence="1">
    <location>
        <begin position="1"/>
        <end position="44"/>
    </location>
</feature>
<protein>
    <recommendedName>
        <fullName evidence="2">HTH marR-type domain-containing protein</fullName>
    </recommendedName>
</protein>
<dbReference type="SUPFAM" id="SSF46785">
    <property type="entry name" value="Winged helix' DNA-binding domain"/>
    <property type="match status" value="1"/>
</dbReference>
<evidence type="ECO:0000256" key="1">
    <source>
        <dbReference type="SAM" id="MobiDB-lite"/>
    </source>
</evidence>